<feature type="signal peptide" evidence="1">
    <location>
        <begin position="1"/>
        <end position="21"/>
    </location>
</feature>
<accession>A0A4V6AME7</accession>
<dbReference type="RefSeq" id="WP_138932020.1">
    <property type="nucleotide sequence ID" value="NZ_SWMU01000003.1"/>
</dbReference>
<dbReference type="Pfam" id="PF19572">
    <property type="entry name" value="PorV"/>
    <property type="match status" value="1"/>
</dbReference>
<comment type="caution">
    <text evidence="3">The sequence shown here is derived from an EMBL/GenBank/DDBJ whole genome shotgun (WGS) entry which is preliminary data.</text>
</comment>
<dbReference type="InterPro" id="IPR047799">
    <property type="entry name" value="T9SS_OM_PorV"/>
</dbReference>
<dbReference type="InterPro" id="IPR045741">
    <property type="entry name" value="PorV"/>
</dbReference>
<gene>
    <name evidence="3" type="primary">porV</name>
    <name evidence="3" type="ORF">FCN74_07685</name>
</gene>
<dbReference type="NCBIfam" id="NF033709">
    <property type="entry name" value="PorV_fam"/>
    <property type="match status" value="1"/>
</dbReference>
<dbReference type="Proteomes" id="UP000306552">
    <property type="component" value="Unassembled WGS sequence"/>
</dbReference>
<evidence type="ECO:0000259" key="2">
    <source>
        <dbReference type="Pfam" id="PF19572"/>
    </source>
</evidence>
<evidence type="ECO:0000313" key="3">
    <source>
        <dbReference type="EMBL" id="TKS55905.1"/>
    </source>
</evidence>
<feature type="chain" id="PRO_5020600297" evidence="1">
    <location>
        <begin position="22"/>
        <end position="387"/>
    </location>
</feature>
<reference evidence="3 4" key="1">
    <citation type="submission" date="2019-04" db="EMBL/GenBank/DDBJ databases">
        <title>Psychroflexus halotolerans sp. nov., isolated from a marine solar saltern.</title>
        <authorList>
            <person name="Feng X."/>
        </authorList>
    </citation>
    <scope>NUCLEOTIDE SEQUENCE [LARGE SCALE GENOMIC DNA]</scope>
    <source>
        <strain evidence="3 4">WDS2C27</strain>
    </source>
</reference>
<name>A0A4V6AME7_9FLAO</name>
<keyword evidence="4" id="KW-1185">Reference proteome</keyword>
<evidence type="ECO:0000313" key="4">
    <source>
        <dbReference type="Proteomes" id="UP000306552"/>
    </source>
</evidence>
<dbReference type="EMBL" id="SWMU01000003">
    <property type="protein sequence ID" value="TKS55905.1"/>
    <property type="molecule type" value="Genomic_DNA"/>
</dbReference>
<dbReference type="Gene3D" id="2.40.160.60">
    <property type="entry name" value="Outer membrane protein transport protein (OMPP1/FadL/TodX)"/>
    <property type="match status" value="1"/>
</dbReference>
<sequence>MKYNSIILALLTFGTIFNSIAQTEPVRPITTSVPTMLIAADARSSGMGDMGIATPVDGFSQQWNPAKFVFSETRSGIGLAYTPYLRELVTDINLGQLTYFNRINQRSAFSGSLRFFSFGEIELRDSADDIGIIDEPNEFYVDLSYSLRLSEKFSMAVTGRFISSNLVVTSTGGDASAANTFAADISAFYRGEEKFYNNFNGRWRFGGAIQNIGPKIKFDDVGQENFLPTNLKLGVGHDFILDPSNTIGLYTEFNKLLVPTPPDTEGLSNAESQQLINEYNDIGPFSGIFQSFSDAPDGFSEELKEVTWAIGAEYWYEDSFAFRLGYFNESEEKGFRQFLTLGVGFRYSSINIDASYLFSTTPVQNPLEGTLRFSLTFNIGNDAYIEY</sequence>
<proteinExistence type="predicted"/>
<protein>
    <submittedName>
        <fullName evidence="3">Type IX secretion system outer membrane channel protein PorV</fullName>
    </submittedName>
</protein>
<evidence type="ECO:0000256" key="1">
    <source>
        <dbReference type="SAM" id="SignalP"/>
    </source>
</evidence>
<feature type="domain" description="Type IX secretion system protein PorV" evidence="2">
    <location>
        <begin position="25"/>
        <end position="263"/>
    </location>
</feature>
<dbReference type="OrthoDB" id="9758448at2"/>
<organism evidence="3 4">
    <name type="scientific">Mesohalobacter halotolerans</name>
    <dbReference type="NCBI Taxonomy" id="1883405"/>
    <lineage>
        <taxon>Bacteria</taxon>
        <taxon>Pseudomonadati</taxon>
        <taxon>Bacteroidota</taxon>
        <taxon>Flavobacteriia</taxon>
        <taxon>Flavobacteriales</taxon>
        <taxon>Flavobacteriaceae</taxon>
        <taxon>Mesohalobacter</taxon>
    </lineage>
</organism>
<dbReference type="NCBIfam" id="NF033710">
    <property type="entry name" value="T9SS_OM_PorV"/>
    <property type="match status" value="1"/>
</dbReference>
<dbReference type="AlphaFoldDB" id="A0A4V6AME7"/>
<keyword evidence="1" id="KW-0732">Signal</keyword>